<evidence type="ECO:0000313" key="1">
    <source>
        <dbReference type="EMBL" id="TFC06818.1"/>
    </source>
</evidence>
<name>A0A4R8WF73_9MICO</name>
<keyword evidence="2" id="KW-1185">Reference proteome</keyword>
<dbReference type="AlphaFoldDB" id="A0A4R8WF73"/>
<sequence>MTAVARYLGLNQTELQDRLMSGESLAAVAKSQGKSVSGLTDAMFAALKANLGTNTTLTSDQKTAVVAQLKIRVDTMVNATHTPGEGMGMGMGIGMGVEPGAGMGMHADPGMGSGMGSGMTPTTR</sequence>
<organism evidence="1 2">
    <name type="scientific">Cryobacterium mannosilyticum</name>
    <dbReference type="NCBI Taxonomy" id="1259190"/>
    <lineage>
        <taxon>Bacteria</taxon>
        <taxon>Bacillati</taxon>
        <taxon>Actinomycetota</taxon>
        <taxon>Actinomycetes</taxon>
        <taxon>Micrococcales</taxon>
        <taxon>Microbacteriaceae</taxon>
        <taxon>Cryobacterium</taxon>
    </lineage>
</organism>
<evidence type="ECO:0000313" key="2">
    <source>
        <dbReference type="Proteomes" id="UP000297643"/>
    </source>
</evidence>
<proteinExistence type="predicted"/>
<dbReference type="EMBL" id="SOFM01000009">
    <property type="protein sequence ID" value="TFC06818.1"/>
    <property type="molecule type" value="Genomic_DNA"/>
</dbReference>
<dbReference type="RefSeq" id="WP_134507128.1">
    <property type="nucleotide sequence ID" value="NZ_SOFM01000009.1"/>
</dbReference>
<dbReference type="Proteomes" id="UP000297643">
    <property type="component" value="Unassembled WGS sequence"/>
</dbReference>
<comment type="caution">
    <text evidence="1">The sequence shown here is derived from an EMBL/GenBank/DDBJ whole genome shotgun (WGS) entry which is preliminary data.</text>
</comment>
<gene>
    <name evidence="1" type="ORF">E3O32_03710</name>
</gene>
<protein>
    <submittedName>
        <fullName evidence="1">Uncharacterized protein</fullName>
    </submittedName>
</protein>
<reference evidence="1 2" key="1">
    <citation type="submission" date="2019-03" db="EMBL/GenBank/DDBJ databases">
        <title>Genomics of glacier-inhabiting Cryobacterium strains.</title>
        <authorList>
            <person name="Liu Q."/>
            <person name="Xin Y.-H."/>
        </authorList>
    </citation>
    <scope>NUCLEOTIDE SEQUENCE [LARGE SCALE GENOMIC DNA]</scope>
    <source>
        <strain evidence="1 2">RHLT2-21</strain>
    </source>
</reference>
<accession>A0A4R8WF73</accession>